<gene>
    <name evidence="2" type="ORF">EDS130_LOCUS14344</name>
</gene>
<dbReference type="InterPro" id="IPR009069">
    <property type="entry name" value="Cys_alpha_HP_mot_SF"/>
</dbReference>
<feature type="compositionally biased region" description="Low complexity" evidence="1">
    <location>
        <begin position="439"/>
        <end position="460"/>
    </location>
</feature>
<dbReference type="Proteomes" id="UP000663852">
    <property type="component" value="Unassembled WGS sequence"/>
</dbReference>
<reference evidence="2" key="1">
    <citation type="submission" date="2021-02" db="EMBL/GenBank/DDBJ databases">
        <authorList>
            <person name="Nowell W R."/>
        </authorList>
    </citation>
    <scope>NUCLEOTIDE SEQUENCE</scope>
</reference>
<dbReference type="SUPFAM" id="SSF47072">
    <property type="entry name" value="Cysteine alpha-hairpin motif"/>
    <property type="match status" value="1"/>
</dbReference>
<evidence type="ECO:0000313" key="2">
    <source>
        <dbReference type="EMBL" id="CAF0990133.1"/>
    </source>
</evidence>
<feature type="compositionally biased region" description="Basic and acidic residues" evidence="1">
    <location>
        <begin position="589"/>
        <end position="602"/>
    </location>
</feature>
<protein>
    <recommendedName>
        <fullName evidence="4">CHCH domain-containing protein</fullName>
    </recommendedName>
</protein>
<evidence type="ECO:0000313" key="3">
    <source>
        <dbReference type="Proteomes" id="UP000663852"/>
    </source>
</evidence>
<organism evidence="2 3">
    <name type="scientific">Adineta ricciae</name>
    <name type="common">Rotifer</name>
    <dbReference type="NCBI Taxonomy" id="249248"/>
    <lineage>
        <taxon>Eukaryota</taxon>
        <taxon>Metazoa</taxon>
        <taxon>Spiralia</taxon>
        <taxon>Gnathifera</taxon>
        <taxon>Rotifera</taxon>
        <taxon>Eurotatoria</taxon>
        <taxon>Bdelloidea</taxon>
        <taxon>Adinetida</taxon>
        <taxon>Adinetidae</taxon>
        <taxon>Adineta</taxon>
    </lineage>
</organism>
<feature type="compositionally biased region" description="Basic and acidic residues" evidence="1">
    <location>
        <begin position="263"/>
        <end position="272"/>
    </location>
</feature>
<feature type="region of interest" description="Disordered" evidence="1">
    <location>
        <begin position="263"/>
        <end position="682"/>
    </location>
</feature>
<dbReference type="EMBL" id="CAJNOJ010000058">
    <property type="protein sequence ID" value="CAF0990133.1"/>
    <property type="molecule type" value="Genomic_DNA"/>
</dbReference>
<evidence type="ECO:0008006" key="4">
    <source>
        <dbReference type="Google" id="ProtNLM"/>
    </source>
</evidence>
<dbReference type="AlphaFoldDB" id="A0A814G0I0"/>
<accession>A0A814G0I0</accession>
<sequence>MDRSVQYAQVMSNFDSVYNTSPNSIHRQPHIFVPTSSFSSQPSQSISSSLSSSHAKFNLDLYQPNDPLTQFDLYQLSSPQSSVIVHHHPVYSPPPSQTVSKLRQINDELCHTLAQSELPNYPPPLPPQYHVHHHPISHRTYRSQSYSSSESEDIEPKKPTARITYKVHIPSRRKRQSQKPTPDVDQILVSTSDAYIQDDPVTVDVYPTRDQGYIRRIRNRPDNQQPWLPDEILVRRNSYSGQNTSRTPRATDYENQLLQPKSRLSDCKERVRSSSAKSRIRGGSAQNVLRHSATAPVWRPNGSIKHARFIGSNDPPSPPKPTREPPWNPSGTATKTKQLRAFDPTSKLVPAKQPEPVWHPPSKEIKKKIPRYFEPTTKSERTTPVKSATEPIVRKKPPKQIPSGDPTLKTRIATAESKVKSAWESTASASNPRPPAPRPTKSATITTPAKRAVKPAPARPITSSKKPVREPVVAVDTGRSSIFDAPPPPLFESTPRNQSPVRDEDLMDEIFGDTSQISVQSNKKHKVEPSTDPVKTPPKKSPSPKPEPGYTSDFEETENDKENDRDLQPVPNPSDSPRASPVLDDENEAHDKGDAAPSKGDDTIGNDDETAGINESHHHAEDDDDDDLKKKEDASSTSPKRKDPSPEPQEPSLDETNPLEDDSDVPTTSVPPPVPPLTTTSAPAEANDEHAFFIFFSSSTSNPCVVAPQPAISAPVGRQPGLFGQMPATAGGIAVGSAVGHSIGAAITGGYHNHDQSAAVTQTTTGLTSQPLYQDLSERYGTGRCNLYQKEFMKCLDEANGDSKHCQGFWEALKECQRHQNSGQLAYL</sequence>
<feature type="compositionally biased region" description="Basic and acidic residues" evidence="1">
    <location>
        <begin position="615"/>
        <end position="645"/>
    </location>
</feature>
<dbReference type="PROSITE" id="PS51808">
    <property type="entry name" value="CHCH"/>
    <property type="match status" value="1"/>
</dbReference>
<name>A0A814G0I0_ADIRI</name>
<feature type="region of interest" description="Disordered" evidence="1">
    <location>
        <begin position="137"/>
        <end position="164"/>
    </location>
</feature>
<feature type="compositionally biased region" description="Pro residues" evidence="1">
    <location>
        <begin position="315"/>
        <end position="328"/>
    </location>
</feature>
<dbReference type="OrthoDB" id="1106148at2759"/>
<feature type="compositionally biased region" description="Pro residues" evidence="1">
    <location>
        <begin position="535"/>
        <end position="547"/>
    </location>
</feature>
<comment type="caution">
    <text evidence="2">The sequence shown here is derived from an EMBL/GenBank/DDBJ whole genome shotgun (WGS) entry which is preliminary data.</text>
</comment>
<proteinExistence type="predicted"/>
<evidence type="ECO:0000256" key="1">
    <source>
        <dbReference type="SAM" id="MobiDB-lite"/>
    </source>
</evidence>